<name>A0A1J5R2Z0_9ZZZZ</name>
<reference evidence="6" key="1">
    <citation type="submission" date="2016-10" db="EMBL/GenBank/DDBJ databases">
        <title>Sequence of Gallionella enrichment culture.</title>
        <authorList>
            <person name="Poehlein A."/>
            <person name="Muehling M."/>
            <person name="Daniel R."/>
        </authorList>
    </citation>
    <scope>NUCLEOTIDE SEQUENCE</scope>
</reference>
<dbReference type="GO" id="GO:0008610">
    <property type="term" value="P:lipid biosynthetic process"/>
    <property type="evidence" value="ECO:0007669"/>
    <property type="project" value="InterPro"/>
</dbReference>
<dbReference type="InterPro" id="IPR003333">
    <property type="entry name" value="CMAS"/>
</dbReference>
<comment type="similarity">
    <text evidence="1">Belongs to the CFA/CMAS family.</text>
</comment>
<dbReference type="GO" id="GO:0032259">
    <property type="term" value="P:methylation"/>
    <property type="evidence" value="ECO:0007669"/>
    <property type="project" value="UniProtKB-KW"/>
</dbReference>
<dbReference type="SUPFAM" id="SSF53335">
    <property type="entry name" value="S-adenosyl-L-methionine-dependent methyltransferases"/>
    <property type="match status" value="1"/>
</dbReference>
<dbReference type="EMBL" id="MLJW01000487">
    <property type="protein sequence ID" value="OIQ86332.1"/>
    <property type="molecule type" value="Genomic_DNA"/>
</dbReference>
<dbReference type="Gene3D" id="3.40.50.150">
    <property type="entry name" value="Vaccinia Virus protein VP39"/>
    <property type="match status" value="1"/>
</dbReference>
<dbReference type="CDD" id="cd02440">
    <property type="entry name" value="AdoMet_MTases"/>
    <property type="match status" value="1"/>
</dbReference>
<sequence>MASKTDIEYHYDVDNDFFALFLDEKYRAYSCGVWKNARDLQQAQKDKLDRLCRYANVADHHHVLDVGCGWGGLMKYVIEKYPGAHVHGLTLSTAQHEYISSLQGPQLSVDLCSWQDYPHPERKFDSIVSIGAFEHFASLEDHAAHRQREVYKLFFDWCQAVSTPDAHIGLQTIVINRAPNSVSELRDSRYLLEKVFPGSALPSISDIQAAIVDRYEISSVHRIGPDYARTLAEWHKRLDFHEDKVVARYGQALLDHYRTYFDSAQRCFETGYVDLYQVSLKRVKPLRVLAR</sequence>
<evidence type="ECO:0000313" key="6">
    <source>
        <dbReference type="EMBL" id="OIQ86332.1"/>
    </source>
</evidence>
<dbReference type="InterPro" id="IPR050723">
    <property type="entry name" value="CFA/CMAS"/>
</dbReference>
<dbReference type="PIRSF" id="PIRSF003085">
    <property type="entry name" value="CMAS"/>
    <property type="match status" value="1"/>
</dbReference>
<gene>
    <name evidence="6" type="primary">cmaA1_2</name>
    <name evidence="6" type="ORF">GALL_318360</name>
</gene>
<dbReference type="GO" id="GO:0008825">
    <property type="term" value="F:cyclopropane-fatty-acyl-phospholipid synthase activity"/>
    <property type="evidence" value="ECO:0007669"/>
    <property type="project" value="UniProtKB-EC"/>
</dbReference>
<evidence type="ECO:0000256" key="1">
    <source>
        <dbReference type="ARBA" id="ARBA00010815"/>
    </source>
</evidence>
<keyword evidence="2 6" id="KW-0489">Methyltransferase</keyword>
<dbReference type="Pfam" id="PF02353">
    <property type="entry name" value="CMAS"/>
    <property type="match status" value="1"/>
</dbReference>
<dbReference type="EC" id="2.1.1.79" evidence="6"/>
<keyword evidence="3 6" id="KW-0808">Transferase</keyword>
<keyword evidence="4" id="KW-0949">S-adenosyl-L-methionine</keyword>
<accession>A0A1J5R2Z0</accession>
<evidence type="ECO:0000256" key="2">
    <source>
        <dbReference type="ARBA" id="ARBA00022603"/>
    </source>
</evidence>
<evidence type="ECO:0000256" key="3">
    <source>
        <dbReference type="ARBA" id="ARBA00022679"/>
    </source>
</evidence>
<organism evidence="6">
    <name type="scientific">mine drainage metagenome</name>
    <dbReference type="NCBI Taxonomy" id="410659"/>
    <lineage>
        <taxon>unclassified sequences</taxon>
        <taxon>metagenomes</taxon>
        <taxon>ecological metagenomes</taxon>
    </lineage>
</organism>
<evidence type="ECO:0000256" key="5">
    <source>
        <dbReference type="ARBA" id="ARBA00023098"/>
    </source>
</evidence>
<evidence type="ECO:0000256" key="4">
    <source>
        <dbReference type="ARBA" id="ARBA00022691"/>
    </source>
</evidence>
<protein>
    <submittedName>
        <fullName evidence="6">Cyclopropane mycolic acid synthase 1</fullName>
        <ecNumber evidence="6">2.1.1.79</ecNumber>
    </submittedName>
</protein>
<dbReference type="PANTHER" id="PTHR43667">
    <property type="entry name" value="CYCLOPROPANE-FATTY-ACYL-PHOSPHOLIPID SYNTHASE"/>
    <property type="match status" value="1"/>
</dbReference>
<comment type="caution">
    <text evidence="6">The sequence shown here is derived from an EMBL/GenBank/DDBJ whole genome shotgun (WGS) entry which is preliminary data.</text>
</comment>
<dbReference type="InterPro" id="IPR029063">
    <property type="entry name" value="SAM-dependent_MTases_sf"/>
</dbReference>
<dbReference type="AlphaFoldDB" id="A0A1J5R2Z0"/>
<dbReference type="PANTHER" id="PTHR43667:SF1">
    <property type="entry name" value="CYCLOPROPANE-FATTY-ACYL-PHOSPHOLIPID SYNTHASE"/>
    <property type="match status" value="1"/>
</dbReference>
<proteinExistence type="inferred from homology"/>
<keyword evidence="5" id="KW-0443">Lipid metabolism</keyword>